<keyword evidence="2" id="KW-1185">Reference proteome</keyword>
<dbReference type="EMBL" id="BMAO01038358">
    <property type="protein sequence ID" value="GFR24342.1"/>
    <property type="molecule type" value="Genomic_DNA"/>
</dbReference>
<comment type="caution">
    <text evidence="1">The sequence shown here is derived from an EMBL/GenBank/DDBJ whole genome shotgun (WGS) entry which is preliminary data.</text>
</comment>
<proteinExistence type="predicted"/>
<protein>
    <submittedName>
        <fullName evidence="1">Uncharacterized protein</fullName>
    </submittedName>
</protein>
<dbReference type="OrthoDB" id="10466585at2759"/>
<gene>
    <name evidence="1" type="ORF">TNCT_378821</name>
</gene>
<evidence type="ECO:0000313" key="2">
    <source>
        <dbReference type="Proteomes" id="UP000887116"/>
    </source>
</evidence>
<dbReference type="Proteomes" id="UP000887116">
    <property type="component" value="Unassembled WGS sequence"/>
</dbReference>
<reference evidence="1" key="1">
    <citation type="submission" date="2020-07" db="EMBL/GenBank/DDBJ databases">
        <title>Multicomponent nature underlies the extraordinary mechanical properties of spider dragline silk.</title>
        <authorList>
            <person name="Kono N."/>
            <person name="Nakamura H."/>
            <person name="Mori M."/>
            <person name="Yoshida Y."/>
            <person name="Ohtoshi R."/>
            <person name="Malay A.D."/>
            <person name="Moran D.A.P."/>
            <person name="Tomita M."/>
            <person name="Numata K."/>
            <person name="Arakawa K."/>
        </authorList>
    </citation>
    <scope>NUCLEOTIDE SEQUENCE</scope>
</reference>
<dbReference type="AlphaFoldDB" id="A0A8X6LXI7"/>
<name>A0A8X6LXI7_TRICU</name>
<evidence type="ECO:0000313" key="1">
    <source>
        <dbReference type="EMBL" id="GFR24342.1"/>
    </source>
</evidence>
<organism evidence="1 2">
    <name type="scientific">Trichonephila clavata</name>
    <name type="common">Joro spider</name>
    <name type="synonym">Nephila clavata</name>
    <dbReference type="NCBI Taxonomy" id="2740835"/>
    <lineage>
        <taxon>Eukaryota</taxon>
        <taxon>Metazoa</taxon>
        <taxon>Ecdysozoa</taxon>
        <taxon>Arthropoda</taxon>
        <taxon>Chelicerata</taxon>
        <taxon>Arachnida</taxon>
        <taxon>Araneae</taxon>
        <taxon>Araneomorphae</taxon>
        <taxon>Entelegynae</taxon>
        <taxon>Araneoidea</taxon>
        <taxon>Nephilidae</taxon>
        <taxon>Trichonephila</taxon>
    </lineage>
</organism>
<sequence>MHFTTSLTLTEDDPIYITMLNFYREVMVFHQQVVNENSLASLADTKCYPSNDLTVIDFRTNLTSLIPLTSLKVSRARTILVRTTLITLLPKRIITSSPTTPQMYYTPVSNRCENLCK</sequence>
<accession>A0A8X6LXI7</accession>